<reference evidence="3" key="1">
    <citation type="submission" date="2022-07" db="EMBL/GenBank/DDBJ databases">
        <title>Genome analysis of Parmales, a sister group of diatoms, reveals the evolutionary specialization of diatoms from phago-mixotrophs to photoautotrophs.</title>
        <authorList>
            <person name="Ban H."/>
            <person name="Sato S."/>
            <person name="Yoshikawa S."/>
            <person name="Kazumasa Y."/>
            <person name="Nakamura Y."/>
            <person name="Ichinomiya M."/>
            <person name="Saitoh K."/>
            <person name="Sato N."/>
            <person name="Blanc-Mathieu R."/>
            <person name="Endo H."/>
            <person name="Kuwata A."/>
            <person name="Ogata H."/>
        </authorList>
    </citation>
    <scope>NUCLEOTIDE SEQUENCE</scope>
</reference>
<dbReference type="GO" id="GO:0005634">
    <property type="term" value="C:nucleus"/>
    <property type="evidence" value="ECO:0007669"/>
    <property type="project" value="InterPro"/>
</dbReference>
<comment type="caution">
    <text evidence="3">The sequence shown here is derived from an EMBL/GenBank/DDBJ whole genome shotgun (WGS) entry which is preliminary data.</text>
</comment>
<feature type="region of interest" description="Disordered" evidence="1">
    <location>
        <begin position="63"/>
        <end position="102"/>
    </location>
</feature>
<feature type="compositionally biased region" description="Polar residues" evidence="1">
    <location>
        <begin position="346"/>
        <end position="362"/>
    </location>
</feature>
<dbReference type="Pfam" id="PF04037">
    <property type="entry name" value="DUF382"/>
    <property type="match status" value="1"/>
</dbReference>
<feature type="domain" description="PSP proline-rich" evidence="2">
    <location>
        <begin position="190"/>
        <end position="243"/>
    </location>
</feature>
<accession>A0A9W7AHE3</accession>
<evidence type="ECO:0000256" key="1">
    <source>
        <dbReference type="SAM" id="MobiDB-lite"/>
    </source>
</evidence>
<feature type="region of interest" description="Disordered" evidence="1">
    <location>
        <begin position="402"/>
        <end position="435"/>
    </location>
</feature>
<feature type="region of interest" description="Disordered" evidence="1">
    <location>
        <begin position="290"/>
        <end position="374"/>
    </location>
</feature>
<proteinExistence type="predicted"/>
<dbReference type="InterPro" id="IPR007180">
    <property type="entry name" value="DUF382"/>
</dbReference>
<feature type="region of interest" description="Disordered" evidence="1">
    <location>
        <begin position="123"/>
        <end position="144"/>
    </location>
</feature>
<evidence type="ECO:0000259" key="2">
    <source>
        <dbReference type="SMART" id="SM00581"/>
    </source>
</evidence>
<name>A0A9W7AHE3_9STRA</name>
<dbReference type="PANTHER" id="PTHR12785:SF6">
    <property type="entry name" value="SPLICING FACTOR 3B SUBUNIT 2"/>
    <property type="match status" value="1"/>
</dbReference>
<feature type="non-terminal residue" evidence="3">
    <location>
        <position position="1"/>
    </location>
</feature>
<dbReference type="Proteomes" id="UP001165082">
    <property type="component" value="Unassembled WGS sequence"/>
</dbReference>
<dbReference type="Pfam" id="PF04046">
    <property type="entry name" value="PSP"/>
    <property type="match status" value="1"/>
</dbReference>
<dbReference type="InterPro" id="IPR006568">
    <property type="entry name" value="PSP_pro-rich"/>
</dbReference>
<feature type="region of interest" description="Disordered" evidence="1">
    <location>
        <begin position="1"/>
        <end position="44"/>
    </location>
</feature>
<dbReference type="PANTHER" id="PTHR12785">
    <property type="entry name" value="SPLICING FACTOR 3B"/>
    <property type="match status" value="1"/>
</dbReference>
<dbReference type="SMART" id="SM00581">
    <property type="entry name" value="PSP"/>
    <property type="match status" value="1"/>
</dbReference>
<dbReference type="EMBL" id="BRXZ01001465">
    <property type="protein sequence ID" value="GMH71864.1"/>
    <property type="molecule type" value="Genomic_DNA"/>
</dbReference>
<evidence type="ECO:0000313" key="3">
    <source>
        <dbReference type="EMBL" id="GMH71864.1"/>
    </source>
</evidence>
<keyword evidence="4" id="KW-1185">Reference proteome</keyword>
<evidence type="ECO:0000313" key="4">
    <source>
        <dbReference type="Proteomes" id="UP001165082"/>
    </source>
</evidence>
<dbReference type="AlphaFoldDB" id="A0A9W7AHE3"/>
<dbReference type="InterPro" id="IPR052584">
    <property type="entry name" value="U2_snRNP_Complex_Component"/>
</dbReference>
<feature type="compositionally biased region" description="Acidic residues" evidence="1">
    <location>
        <begin position="304"/>
        <end position="335"/>
    </location>
</feature>
<feature type="compositionally biased region" description="Basic residues" evidence="1">
    <location>
        <begin position="424"/>
        <end position="435"/>
    </location>
</feature>
<protein>
    <recommendedName>
        <fullName evidence="2">PSP proline-rich domain-containing protein</fullName>
    </recommendedName>
</protein>
<sequence>MGARKKSNKERNAARNARKKLQKTKNEDDAPTEATPPDAPEVDIVYEVEDVKAEGFEEIMEKFKMQNADEPSGVKEDGEAGVTAKDGEEDEEGTADAPLSIRKSKMVNRMTVAELKQDTGISEIRGATAEEEEKASAKQKGRARVAPKMGKIDIDYKTLHDAFFKYQTKPDNMTRFGELYYEGKEFEQDVTKYRPGFLSEDLKEALGMPEGAPPPWLANMQKYGPPVSYPNLKIPGLNAPLPPGASFGNHAGGWGRPPVDQFGRPLYGDVFGQSETSKVEAKFVYAGDGTVIPKKHWGGRPEPGDDDYESSSSESESEDEDSDDEDDSDTEELLEEGEKKSGTESVASTASGFSSMASNVQVRKQEDGGDETPQLYTVLKEKERKAGSGEVFGSAHTYVLGEGGDGDAAAAGEGGAESVISKAAGKKKSKRKRGG</sequence>
<dbReference type="OrthoDB" id="10260794at2759"/>
<organism evidence="3 4">
    <name type="scientific">Triparma retinervis</name>
    <dbReference type="NCBI Taxonomy" id="2557542"/>
    <lineage>
        <taxon>Eukaryota</taxon>
        <taxon>Sar</taxon>
        <taxon>Stramenopiles</taxon>
        <taxon>Ochrophyta</taxon>
        <taxon>Bolidophyceae</taxon>
        <taxon>Parmales</taxon>
        <taxon>Triparmaceae</taxon>
        <taxon>Triparma</taxon>
    </lineage>
</organism>
<gene>
    <name evidence="3" type="ORF">TrRE_jg1259</name>
</gene>